<keyword evidence="6 13" id="KW-0479">Metal-binding</keyword>
<evidence type="ECO:0000259" key="14">
    <source>
        <dbReference type="Pfam" id="PF01171"/>
    </source>
</evidence>
<keyword evidence="8 13" id="KW-0067">ATP-binding</keyword>
<comment type="pathway">
    <text evidence="13">tRNA modification.</text>
</comment>
<keyword evidence="12 13" id="KW-0411">Iron-sulfur</keyword>
<comment type="cofactor">
    <cofactor evidence="13">
        <name>[4Fe-4S] cluster</name>
        <dbReference type="ChEBI" id="CHEBI:49883"/>
    </cofactor>
    <text evidence="13">Binds 1 [4Fe-4S] cluster per subunit. The cluster is chelated by three Cys residues, the fourth Fe has a free coordination site that may bind a sulfur atom transferred from the persulfide of IscS.</text>
</comment>
<comment type="subcellular location">
    <subcellularLocation>
        <location evidence="13">Cytoplasm</location>
    </subcellularLocation>
</comment>
<keyword evidence="3 13" id="KW-0820">tRNA-binding</keyword>
<evidence type="ECO:0000313" key="16">
    <source>
        <dbReference type="Proteomes" id="UP000601990"/>
    </source>
</evidence>
<evidence type="ECO:0000256" key="12">
    <source>
        <dbReference type="ARBA" id="ARBA00023014"/>
    </source>
</evidence>
<keyword evidence="5 13" id="KW-0819">tRNA processing</keyword>
<gene>
    <name evidence="13 15" type="primary">ttcA</name>
    <name evidence="15" type="ORF">GO608_06545</name>
</gene>
<feature type="binding site" evidence="13">
    <location>
        <position position="133"/>
    </location>
    <ligand>
        <name>[4Fe-4S] cluster</name>
        <dbReference type="ChEBI" id="CHEBI:49883"/>
    </ligand>
</feature>
<evidence type="ECO:0000313" key="15">
    <source>
        <dbReference type="EMBL" id="NMF92983.1"/>
    </source>
</evidence>
<evidence type="ECO:0000256" key="3">
    <source>
        <dbReference type="ARBA" id="ARBA00022555"/>
    </source>
</evidence>
<comment type="miscellaneous">
    <text evidence="13">The thiolation reaction likely consists of two steps: a first activation step by ATP to form an adenylated intermediate of the target base of tRNA, and a second nucleophilic substitution step of the sulfur (S) atom supplied by the hydrosulfide attached to the Fe-S cluster.</text>
</comment>
<evidence type="ECO:0000256" key="5">
    <source>
        <dbReference type="ARBA" id="ARBA00022694"/>
    </source>
</evidence>
<dbReference type="InterPro" id="IPR014729">
    <property type="entry name" value="Rossmann-like_a/b/a_fold"/>
</dbReference>
<evidence type="ECO:0000256" key="6">
    <source>
        <dbReference type="ARBA" id="ARBA00022723"/>
    </source>
</evidence>
<comment type="similarity">
    <text evidence="13">Belongs to the TtcA family.</text>
</comment>
<proteinExistence type="inferred from homology"/>
<evidence type="ECO:0000256" key="7">
    <source>
        <dbReference type="ARBA" id="ARBA00022741"/>
    </source>
</evidence>
<dbReference type="PANTHER" id="PTHR43686:SF1">
    <property type="entry name" value="AMINOTRAN_5 DOMAIN-CONTAINING PROTEIN"/>
    <property type="match status" value="1"/>
</dbReference>
<dbReference type="Proteomes" id="UP000601990">
    <property type="component" value="Unassembled WGS sequence"/>
</dbReference>
<evidence type="ECO:0000256" key="10">
    <source>
        <dbReference type="ARBA" id="ARBA00022884"/>
    </source>
</evidence>
<evidence type="ECO:0000256" key="8">
    <source>
        <dbReference type="ARBA" id="ARBA00022840"/>
    </source>
</evidence>
<feature type="binding site" evidence="13">
    <location>
        <position position="136"/>
    </location>
    <ligand>
        <name>[4Fe-4S] cluster</name>
        <dbReference type="ChEBI" id="CHEBI:49883"/>
    </ligand>
</feature>
<dbReference type="PANTHER" id="PTHR43686">
    <property type="entry name" value="SULFURTRANSFERASE-RELATED"/>
    <property type="match status" value="1"/>
</dbReference>
<dbReference type="HAMAP" id="MF_01850">
    <property type="entry name" value="TtcA"/>
    <property type="match status" value="1"/>
</dbReference>
<dbReference type="NCBIfam" id="NF007972">
    <property type="entry name" value="PRK10696.1"/>
    <property type="match status" value="1"/>
</dbReference>
<protein>
    <recommendedName>
        <fullName evidence="13">tRNA-cytidine(32) 2-sulfurtransferase</fullName>
        <ecNumber evidence="13">2.8.1.-</ecNumber>
    </recommendedName>
    <alternativeName>
        <fullName evidence="13">Two-thiocytidine biosynthesis protein A</fullName>
    </alternativeName>
    <alternativeName>
        <fullName evidence="13">tRNA 2-thiocytidine biosynthesis protein TtcA</fullName>
    </alternativeName>
</protein>
<keyword evidence="10 13" id="KW-0694">RNA-binding</keyword>
<feature type="short sequence motif" description="PP-loop motif" evidence="13">
    <location>
        <begin position="58"/>
        <end position="63"/>
    </location>
</feature>
<keyword evidence="1 13" id="KW-0004">4Fe-4S</keyword>
<keyword evidence="11 13" id="KW-0408">Iron</keyword>
<sequence>MTPLSAVATPTPAPAEAADSRFSNTFLRLKKKLERSVGKAIADFNMIGDGDTVMVCVSGGKDSYTLLSCLLALRERAPVDFRIIAMNLDQKQPGFPADVLPAYFESIGVEYRIVTEDTYSIVKDKIPEGKTTCSLCSRLRRGIIYRVARELGATRIALGHHRDDMLETLFLNLFFGGKIKAMPPKLVSDNGEHVVIRPLAYCTEADITKFARTMAFPIIPCNLCGSQENAQRKQIKTMLQGWAREHPGRIESIATALGQVVPSHLADASLFDFRNLTRDTVVAEGDIAFDRVELPSASAAVMRGVMPTAMPTVMHFADHPPDGE</sequence>
<dbReference type="Pfam" id="PF01171">
    <property type="entry name" value="ATP_bind_3"/>
    <property type="match status" value="1"/>
</dbReference>
<keyword evidence="16" id="KW-1185">Reference proteome</keyword>
<evidence type="ECO:0000256" key="4">
    <source>
        <dbReference type="ARBA" id="ARBA00022679"/>
    </source>
</evidence>
<accession>A0ABX1N1A3</accession>
<dbReference type="RefSeq" id="WP_169198273.1">
    <property type="nucleotide sequence ID" value="NZ_WTVH02000008.1"/>
</dbReference>
<feature type="domain" description="tRNA(Ile)-lysidine/2-thiocytidine synthase N-terminal" evidence="14">
    <location>
        <begin position="53"/>
        <end position="214"/>
    </location>
</feature>
<evidence type="ECO:0000256" key="1">
    <source>
        <dbReference type="ARBA" id="ARBA00022485"/>
    </source>
</evidence>
<dbReference type="SUPFAM" id="SSF52402">
    <property type="entry name" value="Adenine nucleotide alpha hydrolases-like"/>
    <property type="match status" value="1"/>
</dbReference>
<evidence type="ECO:0000256" key="9">
    <source>
        <dbReference type="ARBA" id="ARBA00022842"/>
    </source>
</evidence>
<dbReference type="InterPro" id="IPR012089">
    <property type="entry name" value="tRNA_Cyd_32_2_STrfase"/>
</dbReference>
<dbReference type="Gene3D" id="3.40.50.620">
    <property type="entry name" value="HUPs"/>
    <property type="match status" value="1"/>
</dbReference>
<organism evidence="15 16">
    <name type="scientific">Aromatoleum buckelii</name>
    <dbReference type="NCBI Taxonomy" id="200254"/>
    <lineage>
        <taxon>Bacteria</taxon>
        <taxon>Pseudomonadati</taxon>
        <taxon>Pseudomonadota</taxon>
        <taxon>Betaproteobacteria</taxon>
        <taxon>Rhodocyclales</taxon>
        <taxon>Rhodocyclaceae</taxon>
        <taxon>Aromatoleum</taxon>
    </lineage>
</organism>
<comment type="caution">
    <text evidence="15">The sequence shown here is derived from an EMBL/GenBank/DDBJ whole genome shotgun (WGS) entry which is preliminary data.</text>
</comment>
<keyword evidence="7 13" id="KW-0547">Nucleotide-binding</keyword>
<comment type="cofactor">
    <cofactor evidence="13">
        <name>Mg(2+)</name>
        <dbReference type="ChEBI" id="CHEBI:18420"/>
    </cofactor>
</comment>
<keyword evidence="4 13" id="KW-0808">Transferase</keyword>
<dbReference type="EMBL" id="WTVH01000009">
    <property type="protein sequence ID" value="NMF92983.1"/>
    <property type="molecule type" value="Genomic_DNA"/>
</dbReference>
<dbReference type="EC" id="2.8.1.-" evidence="13"/>
<dbReference type="InterPro" id="IPR011063">
    <property type="entry name" value="TilS/TtcA_N"/>
</dbReference>
<evidence type="ECO:0000256" key="13">
    <source>
        <dbReference type="HAMAP-Rule" id="MF_01850"/>
    </source>
</evidence>
<comment type="subunit">
    <text evidence="13">Homodimer.</text>
</comment>
<evidence type="ECO:0000256" key="11">
    <source>
        <dbReference type="ARBA" id="ARBA00023004"/>
    </source>
</evidence>
<evidence type="ECO:0000256" key="2">
    <source>
        <dbReference type="ARBA" id="ARBA00022490"/>
    </source>
</evidence>
<dbReference type="GO" id="GO:0016740">
    <property type="term" value="F:transferase activity"/>
    <property type="evidence" value="ECO:0007669"/>
    <property type="project" value="UniProtKB-KW"/>
</dbReference>
<keyword evidence="2 13" id="KW-0963">Cytoplasm</keyword>
<dbReference type="CDD" id="cd24138">
    <property type="entry name" value="TtcA-like"/>
    <property type="match status" value="1"/>
</dbReference>
<feature type="binding site" evidence="13">
    <location>
        <position position="224"/>
    </location>
    <ligand>
        <name>[4Fe-4S] cluster</name>
        <dbReference type="ChEBI" id="CHEBI:49883"/>
    </ligand>
</feature>
<name>A0ABX1N1A3_9RHOO</name>
<reference evidence="15" key="1">
    <citation type="submission" date="2019-12" db="EMBL/GenBank/DDBJ databases">
        <title>Comparative genomics gives insights into the taxonomy of the Azoarcus-Aromatoleum group and reveals separate origins of nif in the plant-associated Azoarcus and non-plant-associated Aromatoleum sub-groups.</title>
        <authorList>
            <person name="Lafos M."/>
            <person name="Maluk M."/>
            <person name="Batista M."/>
            <person name="Junghare M."/>
            <person name="Carmona M."/>
            <person name="Faoro H."/>
            <person name="Cruz L.M."/>
            <person name="Battistoni F."/>
            <person name="De Souza E."/>
            <person name="Pedrosa F."/>
            <person name="Chen W.-M."/>
            <person name="Poole P.S."/>
            <person name="Dixon R.A."/>
            <person name="James E.K."/>
        </authorList>
    </citation>
    <scope>NUCLEOTIDE SEQUENCE</scope>
    <source>
        <strain evidence="15">U120</strain>
    </source>
</reference>
<comment type="function">
    <text evidence="13">Catalyzes the ATP-dependent 2-thiolation of cytidine in position 32 of tRNA, to form 2-thiocytidine (s(2)C32). The sulfur atoms are provided by the cysteine/cysteine desulfurase (IscS) system.</text>
</comment>
<comment type="catalytic activity">
    <reaction evidence="13">
        <text>cytidine(32) in tRNA + S-sulfanyl-L-cysteinyl-[cysteine desulfurase] + AH2 + ATP = 2-thiocytidine(32) in tRNA + L-cysteinyl-[cysteine desulfurase] + A + AMP + diphosphate + H(+)</text>
        <dbReference type="Rhea" id="RHEA:57048"/>
        <dbReference type="Rhea" id="RHEA-COMP:10288"/>
        <dbReference type="Rhea" id="RHEA-COMP:12157"/>
        <dbReference type="Rhea" id="RHEA-COMP:12158"/>
        <dbReference type="Rhea" id="RHEA-COMP:14821"/>
        <dbReference type="ChEBI" id="CHEBI:13193"/>
        <dbReference type="ChEBI" id="CHEBI:15378"/>
        <dbReference type="ChEBI" id="CHEBI:17499"/>
        <dbReference type="ChEBI" id="CHEBI:29950"/>
        <dbReference type="ChEBI" id="CHEBI:30616"/>
        <dbReference type="ChEBI" id="CHEBI:33019"/>
        <dbReference type="ChEBI" id="CHEBI:61963"/>
        <dbReference type="ChEBI" id="CHEBI:82748"/>
        <dbReference type="ChEBI" id="CHEBI:141453"/>
        <dbReference type="ChEBI" id="CHEBI:456215"/>
    </reaction>
</comment>
<keyword evidence="9 13" id="KW-0460">Magnesium</keyword>